<keyword evidence="6" id="KW-0812">Transmembrane</keyword>
<evidence type="ECO:0000256" key="6">
    <source>
        <dbReference type="SAM" id="Phobius"/>
    </source>
</evidence>
<evidence type="ECO:0000259" key="7">
    <source>
        <dbReference type="PROSITE" id="PS50011"/>
    </source>
</evidence>
<dbReference type="PROSITE" id="PS50885">
    <property type="entry name" value="HAMP"/>
    <property type="match status" value="1"/>
</dbReference>
<evidence type="ECO:0000313" key="9">
    <source>
        <dbReference type="EMBL" id="ARU55625.1"/>
    </source>
</evidence>
<evidence type="ECO:0000256" key="5">
    <source>
        <dbReference type="PROSITE-ProRule" id="PRU10141"/>
    </source>
</evidence>
<dbReference type="GO" id="GO:0005524">
    <property type="term" value="F:ATP binding"/>
    <property type="evidence" value="ECO:0007669"/>
    <property type="project" value="UniProtKB-UniRule"/>
</dbReference>
<proteinExistence type="predicted"/>
<feature type="binding site" evidence="5">
    <location>
        <position position="58"/>
    </location>
    <ligand>
        <name>ATP</name>
        <dbReference type="ChEBI" id="CHEBI:30616"/>
    </ligand>
</feature>
<keyword evidence="1" id="KW-0808">Transferase</keyword>
<dbReference type="CDD" id="cd14014">
    <property type="entry name" value="STKc_PknB_like"/>
    <property type="match status" value="1"/>
</dbReference>
<gene>
    <name evidence="9" type="ORF">OLMES_1550</name>
</gene>
<name>A0A1Y0I805_9GAMM</name>
<dbReference type="Pfam" id="PF00069">
    <property type="entry name" value="Pkinase"/>
    <property type="match status" value="1"/>
</dbReference>
<dbReference type="GO" id="GO:0016020">
    <property type="term" value="C:membrane"/>
    <property type="evidence" value="ECO:0007669"/>
    <property type="project" value="InterPro"/>
</dbReference>
<dbReference type="CDD" id="cd06225">
    <property type="entry name" value="HAMP"/>
    <property type="match status" value="1"/>
</dbReference>
<dbReference type="InterPro" id="IPR011009">
    <property type="entry name" value="Kinase-like_dom_sf"/>
</dbReference>
<dbReference type="RefSeq" id="WP_198343258.1">
    <property type="nucleotide sequence ID" value="NZ_CP021425.1"/>
</dbReference>
<feature type="transmembrane region" description="Helical" evidence="6">
    <location>
        <begin position="393"/>
        <end position="415"/>
    </location>
</feature>
<dbReference type="SMART" id="SM00304">
    <property type="entry name" value="HAMP"/>
    <property type="match status" value="1"/>
</dbReference>
<dbReference type="Gene3D" id="3.30.200.20">
    <property type="entry name" value="Phosphorylase Kinase, domain 1"/>
    <property type="match status" value="1"/>
</dbReference>
<keyword evidence="6" id="KW-1133">Transmembrane helix</keyword>
<dbReference type="PROSITE" id="PS00108">
    <property type="entry name" value="PROTEIN_KINASE_ST"/>
    <property type="match status" value="1"/>
</dbReference>
<keyword evidence="6" id="KW-0472">Membrane</keyword>
<dbReference type="PROSITE" id="PS00107">
    <property type="entry name" value="PROTEIN_KINASE_ATP"/>
    <property type="match status" value="1"/>
</dbReference>
<protein>
    <submittedName>
        <fullName evidence="9">Serine/threonine protein kinase</fullName>
    </submittedName>
</protein>
<dbReference type="PANTHER" id="PTHR43289:SF6">
    <property type="entry name" value="SERINE_THREONINE-PROTEIN KINASE NEKL-3"/>
    <property type="match status" value="1"/>
</dbReference>
<dbReference type="Pfam" id="PF00672">
    <property type="entry name" value="HAMP"/>
    <property type="match status" value="1"/>
</dbReference>
<evidence type="ECO:0000256" key="4">
    <source>
        <dbReference type="ARBA" id="ARBA00022840"/>
    </source>
</evidence>
<organism evidence="9 10">
    <name type="scientific">Oleiphilus messinensis</name>
    <dbReference type="NCBI Taxonomy" id="141451"/>
    <lineage>
        <taxon>Bacteria</taxon>
        <taxon>Pseudomonadati</taxon>
        <taxon>Pseudomonadota</taxon>
        <taxon>Gammaproteobacteria</taxon>
        <taxon>Oceanospirillales</taxon>
        <taxon>Oleiphilaceae</taxon>
        <taxon>Oleiphilus</taxon>
    </lineage>
</organism>
<evidence type="ECO:0000256" key="2">
    <source>
        <dbReference type="ARBA" id="ARBA00022741"/>
    </source>
</evidence>
<dbReference type="SUPFAM" id="SSF158472">
    <property type="entry name" value="HAMP domain-like"/>
    <property type="match status" value="1"/>
</dbReference>
<dbReference type="Gene3D" id="1.10.510.10">
    <property type="entry name" value="Transferase(Phosphotransferase) domain 1"/>
    <property type="match status" value="1"/>
</dbReference>
<evidence type="ECO:0000313" key="10">
    <source>
        <dbReference type="Proteomes" id="UP000196027"/>
    </source>
</evidence>
<dbReference type="InterPro" id="IPR017441">
    <property type="entry name" value="Protein_kinase_ATP_BS"/>
</dbReference>
<evidence type="ECO:0000256" key="3">
    <source>
        <dbReference type="ARBA" id="ARBA00022777"/>
    </source>
</evidence>
<keyword evidence="3 9" id="KW-0418">Kinase</keyword>
<dbReference type="PANTHER" id="PTHR43289">
    <property type="entry name" value="MITOGEN-ACTIVATED PROTEIN KINASE KINASE KINASE 20-RELATED"/>
    <property type="match status" value="1"/>
</dbReference>
<dbReference type="GO" id="GO:0004674">
    <property type="term" value="F:protein serine/threonine kinase activity"/>
    <property type="evidence" value="ECO:0007669"/>
    <property type="project" value="UniProtKB-KW"/>
</dbReference>
<feature type="transmembrane region" description="Helical" evidence="6">
    <location>
        <begin position="551"/>
        <end position="573"/>
    </location>
</feature>
<dbReference type="KEGG" id="ome:OLMES_1550"/>
<accession>A0A1Y0I805</accession>
<keyword evidence="4 5" id="KW-0067">ATP-binding</keyword>
<dbReference type="SUPFAM" id="SSF56112">
    <property type="entry name" value="Protein kinase-like (PK-like)"/>
    <property type="match status" value="1"/>
</dbReference>
<reference evidence="9 10" key="1">
    <citation type="submission" date="2017-05" db="EMBL/GenBank/DDBJ databases">
        <title>Genomic insights into alkan degradation activity of Oleiphilus messinensis.</title>
        <authorList>
            <person name="Kozyavkin S.A."/>
            <person name="Slesarev A.I."/>
            <person name="Golyshin P.N."/>
            <person name="Korzhenkov A."/>
            <person name="Golyshina O.N."/>
            <person name="Toshchakov S.V."/>
        </authorList>
    </citation>
    <scope>NUCLEOTIDE SEQUENCE [LARGE SCALE GENOMIC DNA]</scope>
    <source>
        <strain evidence="9 10">ME102</strain>
    </source>
</reference>
<feature type="domain" description="HAMP" evidence="8">
    <location>
        <begin position="574"/>
        <end position="626"/>
    </location>
</feature>
<evidence type="ECO:0000256" key="1">
    <source>
        <dbReference type="ARBA" id="ARBA00022679"/>
    </source>
</evidence>
<evidence type="ECO:0000259" key="8">
    <source>
        <dbReference type="PROSITE" id="PS50885"/>
    </source>
</evidence>
<sequence>MNNPGHYYGKQSSRLGNKSDVYLAKVGRYHIKQPIGAGAMADVFLAYDPKINRMLAIKLLKPEHLKNKEFRTRFLREAEAAGKLDHPHIATVYDVGDLDATPYMVMELLDGRSLESWMLDEYNFSTEQILDIGIQLAEALDFAHSKGVVHRDIKPGNIVCTDGVGNVKITDFGVAKLTDDHEASAGEMGLVLGTPNYMSPEQIMGDPVDGRTDLFSIGVILYELAAGHKPFTEDTIISLFAQIVNETYTRMEDLSVDVPPGLSKIIGKCLRSNPDRRFQSGKELATALTRLKNEITSTDLGLNQTQMLRTLWGYGRISLRLQLQRYKLKLLQAWAKKLEPKQETGDQTDKAQVEKIERTSQRQEKLSALQERITRSQSLKQIYRSQLLIPMRLIWISAMSLIVGITIVTGTVVIYKAQTNSMKNFVLDSGASLAKMIAIESAEPLLSEDWVSVEALIEDLSQNQEFVYLLLLDHTNTVRGKALPSYIVPGDLERLPEDHIVHSEVQVRDWQTVDKSIFDFSTPVTFQYKKIGVLKMGLSQQELQEAAKTTLGMMLVLMVVTLSAAVGMTALIISRIRRPIDRLNKALDYASQGHLHGRINELRTDEFGALYNKFNTLMDEVEDQLHEQDAKQP</sequence>
<dbReference type="GO" id="GO:0007165">
    <property type="term" value="P:signal transduction"/>
    <property type="evidence" value="ECO:0007669"/>
    <property type="project" value="InterPro"/>
</dbReference>
<keyword evidence="10" id="KW-1185">Reference proteome</keyword>
<dbReference type="SMART" id="SM00220">
    <property type="entry name" value="S_TKc"/>
    <property type="match status" value="1"/>
</dbReference>
<dbReference type="InterPro" id="IPR008271">
    <property type="entry name" value="Ser/Thr_kinase_AS"/>
</dbReference>
<dbReference type="EMBL" id="CP021425">
    <property type="protein sequence ID" value="ARU55625.1"/>
    <property type="molecule type" value="Genomic_DNA"/>
</dbReference>
<dbReference type="Proteomes" id="UP000196027">
    <property type="component" value="Chromosome"/>
</dbReference>
<dbReference type="InterPro" id="IPR003660">
    <property type="entry name" value="HAMP_dom"/>
</dbReference>
<feature type="domain" description="Protein kinase" evidence="7">
    <location>
        <begin position="29"/>
        <end position="291"/>
    </location>
</feature>
<dbReference type="AlphaFoldDB" id="A0A1Y0I805"/>
<keyword evidence="9" id="KW-0723">Serine/threonine-protein kinase</keyword>
<keyword evidence="2 5" id="KW-0547">Nucleotide-binding</keyword>
<dbReference type="InterPro" id="IPR000719">
    <property type="entry name" value="Prot_kinase_dom"/>
</dbReference>
<dbReference type="PROSITE" id="PS50011">
    <property type="entry name" value="PROTEIN_KINASE_DOM"/>
    <property type="match status" value="1"/>
</dbReference>
<dbReference type="Gene3D" id="6.10.340.10">
    <property type="match status" value="1"/>
</dbReference>